<gene>
    <name evidence="1" type="ORF">SAMN05421640_0276</name>
</gene>
<dbReference type="OrthoDB" id="1123389at2"/>
<proteinExistence type="predicted"/>
<dbReference type="Proteomes" id="UP000198393">
    <property type="component" value="Unassembled WGS sequence"/>
</dbReference>
<sequence length="139" mass="15996">MKSQYIKLLKKQISKLEEESFDLEAWKTSAITVLERIFGENDPRAKQINNLKIDYSSWALRDSSSSYKPVETAKLKGKEVLNTAIDEIEIFGAPENHAVEVLGSDFVKKMQKMNDSERKKHFKGMKKDELVELLMKLTS</sequence>
<organism evidence="1 2">
    <name type="scientific">Ekhidna lutea</name>
    <dbReference type="NCBI Taxonomy" id="447679"/>
    <lineage>
        <taxon>Bacteria</taxon>
        <taxon>Pseudomonadati</taxon>
        <taxon>Bacteroidota</taxon>
        <taxon>Cytophagia</taxon>
        <taxon>Cytophagales</taxon>
        <taxon>Reichenbachiellaceae</taxon>
        <taxon>Ekhidna</taxon>
    </lineage>
</organism>
<reference evidence="1 2" key="1">
    <citation type="submission" date="2017-06" db="EMBL/GenBank/DDBJ databases">
        <authorList>
            <person name="Kim H.J."/>
            <person name="Triplett B.A."/>
        </authorList>
    </citation>
    <scope>NUCLEOTIDE SEQUENCE [LARGE SCALE GENOMIC DNA]</scope>
    <source>
        <strain evidence="1 2">DSM 19307</strain>
    </source>
</reference>
<dbReference type="AlphaFoldDB" id="A0A239ESQ3"/>
<protein>
    <submittedName>
        <fullName evidence="1">Uncharacterized protein</fullName>
    </submittedName>
</protein>
<evidence type="ECO:0000313" key="1">
    <source>
        <dbReference type="EMBL" id="SNS46894.1"/>
    </source>
</evidence>
<keyword evidence="2" id="KW-1185">Reference proteome</keyword>
<dbReference type="RefSeq" id="WP_089355052.1">
    <property type="nucleotide sequence ID" value="NZ_FZPD01000001.1"/>
</dbReference>
<evidence type="ECO:0000313" key="2">
    <source>
        <dbReference type="Proteomes" id="UP000198393"/>
    </source>
</evidence>
<dbReference type="EMBL" id="FZPD01000001">
    <property type="protein sequence ID" value="SNS46894.1"/>
    <property type="molecule type" value="Genomic_DNA"/>
</dbReference>
<name>A0A239ESQ3_EKHLU</name>
<accession>A0A239ESQ3</accession>